<dbReference type="HOGENOM" id="CLU_193970_1_0_1"/>
<dbReference type="AlphaFoldDB" id="A0A017STI0"/>
<gene>
    <name evidence="1" type="ORF">EURHEDRAFT_407560</name>
</gene>
<dbReference type="RefSeq" id="XP_040643263.1">
    <property type="nucleotide sequence ID" value="XM_040780594.1"/>
</dbReference>
<reference evidence="2" key="1">
    <citation type="journal article" date="2014" name="Nat. Commun.">
        <title>Genomic adaptations of the halophilic Dead Sea filamentous fungus Eurotium rubrum.</title>
        <authorList>
            <person name="Kis-Papo T."/>
            <person name="Weig A.R."/>
            <person name="Riley R."/>
            <person name="Persoh D."/>
            <person name="Salamov A."/>
            <person name="Sun H."/>
            <person name="Lipzen A."/>
            <person name="Wasser S.P."/>
            <person name="Rambold G."/>
            <person name="Grigoriev I.V."/>
            <person name="Nevo E."/>
        </authorList>
    </citation>
    <scope>NUCLEOTIDE SEQUENCE [LARGE SCALE GENOMIC DNA]</scope>
    <source>
        <strain evidence="2">CBS 135680</strain>
    </source>
</reference>
<keyword evidence="2" id="KW-1185">Reference proteome</keyword>
<accession>A0A017STI0</accession>
<dbReference type="Proteomes" id="UP000019804">
    <property type="component" value="Unassembled WGS sequence"/>
</dbReference>
<evidence type="ECO:0008006" key="3">
    <source>
        <dbReference type="Google" id="ProtNLM"/>
    </source>
</evidence>
<organism evidence="1 2">
    <name type="scientific">Aspergillus ruber (strain CBS 135680)</name>
    <dbReference type="NCBI Taxonomy" id="1388766"/>
    <lineage>
        <taxon>Eukaryota</taxon>
        <taxon>Fungi</taxon>
        <taxon>Dikarya</taxon>
        <taxon>Ascomycota</taxon>
        <taxon>Pezizomycotina</taxon>
        <taxon>Eurotiomycetes</taxon>
        <taxon>Eurotiomycetidae</taxon>
        <taxon>Eurotiales</taxon>
        <taxon>Aspergillaceae</taxon>
        <taxon>Aspergillus</taxon>
        <taxon>Aspergillus subgen. Aspergillus</taxon>
    </lineage>
</organism>
<dbReference type="GO" id="GO:0009306">
    <property type="term" value="P:protein secretion"/>
    <property type="evidence" value="ECO:0007669"/>
    <property type="project" value="InterPro"/>
</dbReference>
<evidence type="ECO:0000313" key="1">
    <source>
        <dbReference type="EMBL" id="EYE99575.1"/>
    </source>
</evidence>
<protein>
    <recommendedName>
        <fullName evidence="3">Non-classical export protein 1</fullName>
    </recommendedName>
</protein>
<dbReference type="EMBL" id="KK088411">
    <property type="protein sequence ID" value="EYE99575.1"/>
    <property type="molecule type" value="Genomic_DNA"/>
</dbReference>
<dbReference type="OrthoDB" id="2155101at2759"/>
<dbReference type="InterPro" id="IPR024242">
    <property type="entry name" value="NCE101"/>
</dbReference>
<sequence length="66" mass="7353">MALYLISKVADPIFAAAIGTSAALIRIHRDQQEKQPSHAKEIGYREVMSLGANRVRRWWAGDFAGL</sequence>
<evidence type="ECO:0000313" key="2">
    <source>
        <dbReference type="Proteomes" id="UP000019804"/>
    </source>
</evidence>
<dbReference type="Pfam" id="PF11654">
    <property type="entry name" value="NCE101"/>
    <property type="match status" value="1"/>
</dbReference>
<proteinExistence type="predicted"/>
<name>A0A017STI0_ASPRC</name>
<dbReference type="GeneID" id="63695718"/>